<dbReference type="InterPro" id="IPR001356">
    <property type="entry name" value="HD"/>
</dbReference>
<dbReference type="Gene3D" id="1.10.10.60">
    <property type="entry name" value="Homeodomain-like"/>
    <property type="match status" value="1"/>
</dbReference>
<dbReference type="InterPro" id="IPR009057">
    <property type="entry name" value="Homeodomain-like_sf"/>
</dbReference>
<evidence type="ECO:0000256" key="5">
    <source>
        <dbReference type="RuleBase" id="RU000682"/>
    </source>
</evidence>
<protein>
    <recommendedName>
        <fullName evidence="11">HMG box domain-containing protein</fullName>
    </recommendedName>
</protein>
<dbReference type="PANTHER" id="PTHR10270">
    <property type="entry name" value="SOX TRANSCRIPTION FACTOR"/>
    <property type="match status" value="1"/>
</dbReference>
<dbReference type="PROSITE" id="PS50118">
    <property type="entry name" value="HMG_BOX_2"/>
    <property type="match status" value="1"/>
</dbReference>
<evidence type="ECO:0000256" key="2">
    <source>
        <dbReference type="ARBA" id="ARBA00023163"/>
    </source>
</evidence>
<evidence type="ECO:0000256" key="1">
    <source>
        <dbReference type="ARBA" id="ARBA00023125"/>
    </source>
</evidence>
<reference evidence="9 10" key="1">
    <citation type="submission" date="2024-02" db="EMBL/GenBank/DDBJ databases">
        <title>A draft genome for the cacao thread blight pathogen Marasmius crinis-equi.</title>
        <authorList>
            <person name="Cohen S.P."/>
            <person name="Baruah I.K."/>
            <person name="Amoako-Attah I."/>
            <person name="Bukari Y."/>
            <person name="Meinhardt L.W."/>
            <person name="Bailey B.A."/>
        </authorList>
    </citation>
    <scope>NUCLEOTIDE SEQUENCE [LARGE SCALE GENOMIC DNA]</scope>
    <source>
        <strain evidence="9 10">GH-76</strain>
    </source>
</reference>
<dbReference type="InterPro" id="IPR050140">
    <property type="entry name" value="SRY-related_HMG-box_TF-like"/>
</dbReference>
<evidence type="ECO:0000256" key="4">
    <source>
        <dbReference type="PROSITE-ProRule" id="PRU00267"/>
    </source>
</evidence>
<dbReference type="SMART" id="SM00398">
    <property type="entry name" value="HMG"/>
    <property type="match status" value="1"/>
</dbReference>
<evidence type="ECO:0000259" key="7">
    <source>
        <dbReference type="PROSITE" id="PS50071"/>
    </source>
</evidence>
<feature type="domain" description="Homeobox" evidence="7">
    <location>
        <begin position="404"/>
        <end position="464"/>
    </location>
</feature>
<evidence type="ECO:0008006" key="11">
    <source>
        <dbReference type="Google" id="ProtNLM"/>
    </source>
</evidence>
<evidence type="ECO:0000259" key="8">
    <source>
        <dbReference type="PROSITE" id="PS50118"/>
    </source>
</evidence>
<feature type="region of interest" description="Disordered" evidence="6">
    <location>
        <begin position="124"/>
        <end position="195"/>
    </location>
</feature>
<sequence>MPSKRRQKNSPDIIYQSSDSAVDSTEASLPPTRDPRVPRPANQFMIFRKVLIEWVKTRAFPRMMMGRNISMLASNVWKNMDHEDKQKYATLAEQVKTAHALRYPDYQYRPRRRSLKEKAMEMEKKRKKYAKRNPVEAGKGPKLGSPLVPTVSRPIPSLEGTSPYQSSHLVHSQAAPSYSVGRLHDTPDSFSSHPTSLEIDTVSQGQLLPSQFKPSDVLAPIPGSPYQWFYTSVPCYEHNTYSSNANGVDNANFASLPVDQTPSSVFSPSPENYFPEAVTQCSIKARWLPYDLHNTVSMPQSPIDLHQQQETQRVTSCPSDDVRLSTVPEDYPGLTSSDHTSDDLIVGQPYYPAIDPQLEVSDVITEEILNEHACTEEHVSQSPHLPIPVPSTDCSSPPIITSRNKSHSTLKKMNDEHIVVLNNAFLLNSSPSKDTRVMLAKSLGISARSVNMWFLNKRSTMIKRGDGLSCRTRSRTKQRSS</sequence>
<accession>A0ABR3FS21</accession>
<dbReference type="PROSITE" id="PS50071">
    <property type="entry name" value="HOMEOBOX_2"/>
    <property type="match status" value="1"/>
</dbReference>
<organism evidence="9 10">
    <name type="scientific">Marasmius crinis-equi</name>
    <dbReference type="NCBI Taxonomy" id="585013"/>
    <lineage>
        <taxon>Eukaryota</taxon>
        <taxon>Fungi</taxon>
        <taxon>Dikarya</taxon>
        <taxon>Basidiomycota</taxon>
        <taxon>Agaricomycotina</taxon>
        <taxon>Agaricomycetes</taxon>
        <taxon>Agaricomycetidae</taxon>
        <taxon>Agaricales</taxon>
        <taxon>Marasmiineae</taxon>
        <taxon>Marasmiaceae</taxon>
        <taxon>Marasmius</taxon>
    </lineage>
</organism>
<keyword evidence="3 5" id="KW-0371">Homeobox</keyword>
<keyword evidence="2" id="KW-0804">Transcription</keyword>
<dbReference type="SUPFAM" id="SSF47095">
    <property type="entry name" value="HMG-box"/>
    <property type="match status" value="1"/>
</dbReference>
<dbReference type="Gene3D" id="1.10.30.10">
    <property type="entry name" value="High mobility group box domain"/>
    <property type="match status" value="1"/>
</dbReference>
<dbReference type="CDD" id="cd01389">
    <property type="entry name" value="HMG-box_ROX1-like"/>
    <property type="match status" value="1"/>
</dbReference>
<dbReference type="SMART" id="SM00389">
    <property type="entry name" value="HOX"/>
    <property type="match status" value="1"/>
</dbReference>
<dbReference type="SUPFAM" id="SSF46689">
    <property type="entry name" value="Homeodomain-like"/>
    <property type="match status" value="1"/>
</dbReference>
<name>A0ABR3FS21_9AGAR</name>
<comment type="subcellular location">
    <subcellularLocation>
        <location evidence="3 5">Nucleus</location>
    </subcellularLocation>
</comment>
<gene>
    <name evidence="9" type="ORF">V5O48_003716</name>
</gene>
<dbReference type="Pfam" id="PF00046">
    <property type="entry name" value="Homeodomain"/>
    <property type="match status" value="1"/>
</dbReference>
<keyword evidence="4 5" id="KW-0539">Nucleus</keyword>
<dbReference type="InterPro" id="IPR036910">
    <property type="entry name" value="HMG_box_dom_sf"/>
</dbReference>
<dbReference type="PANTHER" id="PTHR10270:SF161">
    <property type="entry name" value="SEX-DETERMINING REGION Y PROTEIN"/>
    <property type="match status" value="1"/>
</dbReference>
<feature type="compositionally biased region" description="Polar residues" evidence="6">
    <location>
        <begin position="15"/>
        <end position="27"/>
    </location>
</feature>
<evidence type="ECO:0000313" key="10">
    <source>
        <dbReference type="Proteomes" id="UP001465976"/>
    </source>
</evidence>
<proteinExistence type="predicted"/>
<feature type="region of interest" description="Disordered" evidence="6">
    <location>
        <begin position="1"/>
        <end position="37"/>
    </location>
</feature>
<keyword evidence="10" id="KW-1185">Reference proteome</keyword>
<evidence type="ECO:0000256" key="6">
    <source>
        <dbReference type="SAM" id="MobiDB-lite"/>
    </source>
</evidence>
<dbReference type="EMBL" id="JBAHYK010000109">
    <property type="protein sequence ID" value="KAL0578272.1"/>
    <property type="molecule type" value="Genomic_DNA"/>
</dbReference>
<comment type="caution">
    <text evidence="9">The sequence shown here is derived from an EMBL/GenBank/DDBJ whole genome shotgun (WGS) entry which is preliminary data.</text>
</comment>
<dbReference type="CDD" id="cd00086">
    <property type="entry name" value="homeodomain"/>
    <property type="match status" value="1"/>
</dbReference>
<feature type="domain" description="HMG box" evidence="8">
    <location>
        <begin position="37"/>
        <end position="107"/>
    </location>
</feature>
<feature type="compositionally biased region" description="Polar residues" evidence="6">
    <location>
        <begin position="159"/>
        <end position="176"/>
    </location>
</feature>
<dbReference type="Proteomes" id="UP001465976">
    <property type="component" value="Unassembled WGS sequence"/>
</dbReference>
<feature type="DNA-binding region" description="HMG box" evidence="4">
    <location>
        <begin position="37"/>
        <end position="107"/>
    </location>
</feature>
<dbReference type="InterPro" id="IPR009071">
    <property type="entry name" value="HMG_box_dom"/>
</dbReference>
<dbReference type="Pfam" id="PF00505">
    <property type="entry name" value="HMG_box"/>
    <property type="match status" value="1"/>
</dbReference>
<keyword evidence="1 4" id="KW-0238">DNA-binding</keyword>
<evidence type="ECO:0000313" key="9">
    <source>
        <dbReference type="EMBL" id="KAL0578272.1"/>
    </source>
</evidence>
<evidence type="ECO:0000256" key="3">
    <source>
        <dbReference type="PROSITE-ProRule" id="PRU00108"/>
    </source>
</evidence>
<feature type="DNA-binding region" description="Homeobox" evidence="3">
    <location>
        <begin position="406"/>
        <end position="465"/>
    </location>
</feature>